<dbReference type="EMBL" id="CP011127">
    <property type="protein sequence ID" value="AMU87365.1"/>
    <property type="molecule type" value="Genomic_DNA"/>
</dbReference>
<dbReference type="Pfam" id="PF21082">
    <property type="entry name" value="MS_channel_3rd"/>
    <property type="match status" value="1"/>
</dbReference>
<keyword evidence="5" id="KW-1133">Transmembrane helix</keyword>
<dbReference type="InterPro" id="IPR023408">
    <property type="entry name" value="MscS_beta-dom_sf"/>
</dbReference>
<dbReference type="OMA" id="VYYIPTN"/>
<dbReference type="Proteomes" id="UP000076394">
    <property type="component" value="Chromosome"/>
</dbReference>
<name>A0A142VDS4_9CHLR</name>
<dbReference type="AlphaFoldDB" id="A0A142VDS4"/>
<proteinExistence type="inferred from homology"/>
<dbReference type="InterPro" id="IPR006685">
    <property type="entry name" value="MscS_channel_2nd"/>
</dbReference>
<dbReference type="Pfam" id="PF21088">
    <property type="entry name" value="MS_channel_1st"/>
    <property type="match status" value="1"/>
</dbReference>
<keyword evidence="3" id="KW-1003">Cell membrane</keyword>
<dbReference type="InterPro" id="IPR010920">
    <property type="entry name" value="LSM_dom_sf"/>
</dbReference>
<dbReference type="SUPFAM" id="SSF82861">
    <property type="entry name" value="Mechanosensitive channel protein MscS (YggB), transmembrane region"/>
    <property type="match status" value="1"/>
</dbReference>
<dbReference type="InterPro" id="IPR045276">
    <property type="entry name" value="YbiO_bact"/>
</dbReference>
<reference evidence="7 8" key="1">
    <citation type="submission" date="2015-03" db="EMBL/GenBank/DDBJ databases">
        <title>Genomic characterization of Dehalococcoides mccartyi strain 11a5, an unusal plasmid-containing chloroethene dechlorinator.</title>
        <authorList>
            <person name="Zhao S."/>
            <person name="Ding C."/>
            <person name="He J."/>
        </authorList>
    </citation>
    <scope>NUCLEOTIDE SEQUENCE [LARGE SCALE GENOMIC DNA]</scope>
    <source>
        <strain evidence="7 8">11a5</strain>
    </source>
</reference>
<dbReference type="Gene3D" id="2.30.30.60">
    <property type="match status" value="1"/>
</dbReference>
<dbReference type="RefSeq" id="WP_011310012.1">
    <property type="nucleotide sequence ID" value="NZ_CP011127.1"/>
</dbReference>
<gene>
    <name evidence="7" type="ORF">Dm11a5_1539</name>
</gene>
<dbReference type="PANTHER" id="PTHR30460">
    <property type="entry name" value="MODERATE CONDUCTANCE MECHANOSENSITIVE CHANNEL YBIO"/>
    <property type="match status" value="1"/>
</dbReference>
<keyword evidence="6" id="KW-0472">Membrane</keyword>
<evidence type="ECO:0000256" key="2">
    <source>
        <dbReference type="ARBA" id="ARBA00008017"/>
    </source>
</evidence>
<dbReference type="SUPFAM" id="SSF50182">
    <property type="entry name" value="Sm-like ribonucleoproteins"/>
    <property type="match status" value="1"/>
</dbReference>
<dbReference type="GO" id="GO:0008381">
    <property type="term" value="F:mechanosensitive monoatomic ion channel activity"/>
    <property type="evidence" value="ECO:0007669"/>
    <property type="project" value="InterPro"/>
</dbReference>
<dbReference type="Pfam" id="PF00924">
    <property type="entry name" value="MS_channel_2nd"/>
    <property type="match status" value="1"/>
</dbReference>
<organism evidence="7 8">
    <name type="scientific">Dehalococcoides mccartyi</name>
    <dbReference type="NCBI Taxonomy" id="61435"/>
    <lineage>
        <taxon>Bacteria</taxon>
        <taxon>Bacillati</taxon>
        <taxon>Chloroflexota</taxon>
        <taxon>Dehalococcoidia</taxon>
        <taxon>Dehalococcoidales</taxon>
        <taxon>Dehalococcoidaceae</taxon>
        <taxon>Dehalococcoides</taxon>
    </lineage>
</organism>
<evidence type="ECO:0000256" key="6">
    <source>
        <dbReference type="ARBA" id="ARBA00023136"/>
    </source>
</evidence>
<dbReference type="InterPro" id="IPR011014">
    <property type="entry name" value="MscS_channel_TM-2"/>
</dbReference>
<accession>A0A142VDS4</accession>
<evidence type="ECO:0000256" key="3">
    <source>
        <dbReference type="ARBA" id="ARBA00022475"/>
    </source>
</evidence>
<evidence type="ECO:0000313" key="7">
    <source>
        <dbReference type="EMBL" id="AMU87365.1"/>
    </source>
</evidence>
<dbReference type="GO" id="GO:0005886">
    <property type="term" value="C:plasma membrane"/>
    <property type="evidence" value="ECO:0007669"/>
    <property type="project" value="UniProtKB-SubCell"/>
</dbReference>
<dbReference type="SUPFAM" id="SSF82689">
    <property type="entry name" value="Mechanosensitive channel protein MscS (YggB), C-terminal domain"/>
    <property type="match status" value="1"/>
</dbReference>
<evidence type="ECO:0000313" key="8">
    <source>
        <dbReference type="Proteomes" id="UP000076394"/>
    </source>
</evidence>
<dbReference type="Gene3D" id="3.30.70.100">
    <property type="match status" value="1"/>
</dbReference>
<keyword evidence="4" id="KW-0812">Transmembrane</keyword>
<evidence type="ECO:0000256" key="5">
    <source>
        <dbReference type="ARBA" id="ARBA00022989"/>
    </source>
</evidence>
<dbReference type="InterPro" id="IPR011066">
    <property type="entry name" value="MscS_channel_C_sf"/>
</dbReference>
<sequence length="458" mass="49685">MLIEFTFDSLVMAAIVAAIALVLFFLVNKLFSRYIRKDEEGKKVSLLRKALKAVRLPVLLVIWCIALYIIFENLTIQVDLSKQISKALELLMAALTLWIGAGLIEGLLSWLKTEIPGKANSQVNDHIIDSLRFVVPLLAVLTLVVAGIGIYGVAADGLTVWLGTHGVKLLLIIGLIIAGVYAVSRGVPALIRGIIYGGVAKPKEEAKKRADTLIGVAVSTAEVVVVAMGAFVALSEVGLDIGPILAGVGVLGVAIGFGAQSLVKDYLSGLFIILENQYSVGDVIKVMDVVGEVEFIDLRRTIVRDLDGVVHVVSNGEIRITSNYTKYLSRVNFDISIGYQEDINHAIDVINKVCAEFTSEPEWNKSVVKNSLGVLRVNKLGDSGVDIKVLGDVKPGTQWAIKGELRKRIKIAFDREHIEIPWPHTKVFFGNALPGSKMQIAKVSGEELPEAESEPESE</sequence>
<dbReference type="PATRIC" id="fig|61435.13.peg.1429"/>
<comment type="similarity">
    <text evidence="2">Belongs to the MscS (TC 1.A.23) family.</text>
</comment>
<dbReference type="OrthoDB" id="9809206at2"/>
<comment type="subcellular location">
    <subcellularLocation>
        <location evidence="1">Cell membrane</location>
        <topology evidence="1">Multi-pass membrane protein</topology>
    </subcellularLocation>
</comment>
<evidence type="ECO:0000256" key="4">
    <source>
        <dbReference type="ARBA" id="ARBA00022692"/>
    </source>
</evidence>
<dbReference type="InterPro" id="IPR049142">
    <property type="entry name" value="MS_channel_1st"/>
</dbReference>
<dbReference type="PANTHER" id="PTHR30460:SF0">
    <property type="entry name" value="MODERATE CONDUCTANCE MECHANOSENSITIVE CHANNEL YBIO"/>
    <property type="match status" value="1"/>
</dbReference>
<protein>
    <submittedName>
        <fullName evidence="7">Mechanosensitive ion channel protein</fullName>
    </submittedName>
</protein>
<dbReference type="Gene3D" id="1.10.287.1260">
    <property type="match status" value="1"/>
</dbReference>
<evidence type="ECO:0000256" key="1">
    <source>
        <dbReference type="ARBA" id="ARBA00004651"/>
    </source>
</evidence>
<dbReference type="InterPro" id="IPR049278">
    <property type="entry name" value="MS_channel_C"/>
</dbReference>